<keyword evidence="6" id="KW-0812">Transmembrane</keyword>
<proteinExistence type="predicted"/>
<evidence type="ECO:0000313" key="9">
    <source>
        <dbReference type="Proteomes" id="UP001559025"/>
    </source>
</evidence>
<dbReference type="Proteomes" id="UP001559025">
    <property type="component" value="Unassembled WGS sequence"/>
</dbReference>
<keyword evidence="6" id="KW-0472">Membrane</keyword>
<feature type="domain" description="Cytochrome c" evidence="7">
    <location>
        <begin position="74"/>
        <end position="160"/>
    </location>
</feature>
<evidence type="ECO:0000313" key="8">
    <source>
        <dbReference type="EMBL" id="MEX4010644.1"/>
    </source>
</evidence>
<evidence type="ECO:0000256" key="3">
    <source>
        <dbReference type="ARBA" id="ARBA00023004"/>
    </source>
</evidence>
<comment type="caution">
    <text evidence="8">The sequence shown here is derived from an EMBL/GenBank/DDBJ whole genome shotgun (WGS) entry which is preliminary data.</text>
</comment>
<evidence type="ECO:0000256" key="1">
    <source>
        <dbReference type="ARBA" id="ARBA00022617"/>
    </source>
</evidence>
<reference evidence="8 9" key="1">
    <citation type="submission" date="2024-01" db="EMBL/GenBank/DDBJ databases">
        <title>New evidence supports the origin of RcGTA from prophage.</title>
        <authorList>
            <person name="Xu Y."/>
            <person name="Liu B."/>
            <person name="Chen F."/>
        </authorList>
    </citation>
    <scope>NUCLEOTIDE SEQUENCE [LARGE SCALE GENOMIC DNA]</scope>
    <source>
        <strain evidence="8 9">CBW1107-2</strain>
    </source>
</reference>
<evidence type="ECO:0000256" key="5">
    <source>
        <dbReference type="SAM" id="MobiDB-lite"/>
    </source>
</evidence>
<sequence length="203" mass="21118">MEKHPTIVGVVGGVVGTILLGIVVWLTIAYTGVYNVAASDQHFDAVRWTLDTTMHRSVANRAGGVDLPENVSEDLLAEGAGHYAESCAHCHGGPGQEPAGWSRGMRPEPPHLTEAATEWTGEEIYWIAANGIKMTGMPAFGEHHSPEEITAIAVFISALPGLSADDYSRLTGSAQGQAEETPAPAAGDVPGGPPPGAAESQSE</sequence>
<dbReference type="EMBL" id="JAZHFV010000019">
    <property type="protein sequence ID" value="MEX4010644.1"/>
    <property type="molecule type" value="Genomic_DNA"/>
</dbReference>
<keyword evidence="3 4" id="KW-0408">Iron</keyword>
<feature type="region of interest" description="Disordered" evidence="5">
    <location>
        <begin position="166"/>
        <end position="203"/>
    </location>
</feature>
<dbReference type="PROSITE" id="PS51007">
    <property type="entry name" value="CYTC"/>
    <property type="match status" value="1"/>
</dbReference>
<feature type="transmembrane region" description="Helical" evidence="6">
    <location>
        <begin position="7"/>
        <end position="30"/>
    </location>
</feature>
<evidence type="ECO:0000259" key="7">
    <source>
        <dbReference type="PROSITE" id="PS51007"/>
    </source>
</evidence>
<keyword evidence="1 4" id="KW-0349">Heme</keyword>
<keyword evidence="9" id="KW-1185">Reference proteome</keyword>
<evidence type="ECO:0000256" key="6">
    <source>
        <dbReference type="SAM" id="Phobius"/>
    </source>
</evidence>
<keyword evidence="2 4" id="KW-0479">Metal-binding</keyword>
<gene>
    <name evidence="8" type="ORF">V1479_25385</name>
</gene>
<protein>
    <submittedName>
        <fullName evidence="8">Cytochrome c</fullName>
    </submittedName>
</protein>
<dbReference type="SUPFAM" id="SSF46626">
    <property type="entry name" value="Cytochrome c"/>
    <property type="match status" value="1"/>
</dbReference>
<keyword evidence="6" id="KW-1133">Transmembrane helix</keyword>
<dbReference type="Pfam" id="PF13442">
    <property type="entry name" value="Cytochrome_CBB3"/>
    <property type="match status" value="1"/>
</dbReference>
<name>A0ABV3X1D6_9HYPH</name>
<dbReference type="InterPro" id="IPR009056">
    <property type="entry name" value="Cyt_c-like_dom"/>
</dbReference>
<dbReference type="Gene3D" id="1.10.760.10">
    <property type="entry name" value="Cytochrome c-like domain"/>
    <property type="match status" value="1"/>
</dbReference>
<organism evidence="8 9">
    <name type="scientific">Neoaquamicrobium sediminum</name>
    <dbReference type="NCBI Taxonomy" id="1849104"/>
    <lineage>
        <taxon>Bacteria</taxon>
        <taxon>Pseudomonadati</taxon>
        <taxon>Pseudomonadota</taxon>
        <taxon>Alphaproteobacteria</taxon>
        <taxon>Hyphomicrobiales</taxon>
        <taxon>Phyllobacteriaceae</taxon>
        <taxon>Neoaquamicrobium</taxon>
    </lineage>
</organism>
<accession>A0ABV3X1D6</accession>
<evidence type="ECO:0000256" key="2">
    <source>
        <dbReference type="ARBA" id="ARBA00022723"/>
    </source>
</evidence>
<evidence type="ECO:0000256" key="4">
    <source>
        <dbReference type="PROSITE-ProRule" id="PRU00433"/>
    </source>
</evidence>
<dbReference type="RefSeq" id="WP_368805311.1">
    <property type="nucleotide sequence ID" value="NZ_JAZHFV010000019.1"/>
</dbReference>
<dbReference type="InterPro" id="IPR036909">
    <property type="entry name" value="Cyt_c-like_dom_sf"/>
</dbReference>